<keyword evidence="2 7" id="KW-0812">Transmembrane</keyword>
<evidence type="ECO:0000256" key="2">
    <source>
        <dbReference type="ARBA" id="ARBA00022692"/>
    </source>
</evidence>
<dbReference type="EMBL" id="JAEAOA010000893">
    <property type="protein sequence ID" value="KAK3592374.1"/>
    <property type="molecule type" value="Genomic_DNA"/>
</dbReference>
<evidence type="ECO:0000313" key="9">
    <source>
        <dbReference type="EMBL" id="KAK3592374.1"/>
    </source>
</evidence>
<keyword evidence="3 7" id="KW-1133">Transmembrane helix</keyword>
<dbReference type="SUPFAM" id="SSF53822">
    <property type="entry name" value="Periplasmic binding protein-like I"/>
    <property type="match status" value="2"/>
</dbReference>
<keyword evidence="6" id="KW-0325">Glycoprotein</keyword>
<sequence length="1116" mass="124844">MCSSCESNQRRNKKTSFKNRMLTALIPPIKILYKWFVIALAYVTLVSASDTIPGRGTILTRGDVMVAGIFSVQENRNGICSNVNIHSVKNVEAIRWYIDNLNSQSNFSFKIGFVAYKTCRIRGKESESINDVIAKSRAARDSKGKNQTYIVGVIGPETNSEAEVVSSVISYLPPEDQLLQIGFSTTAPILANRTLFPNLYRVIPNDMVEVKAIAKTVNRLGWTRIAIVHESDIYREELAHSLKEAVEVNGICVSVIHSITVGLSGELDVTEIQNIFEDIQIKSINGVVFFGTANTAKVLMAVSNSKPLTSLPIFFMSKDTYQNEDVFYDRNGLITNALGSYSVGLPFKEIKEFETYWTSLSQNTTKLSEKAQTNPWLLDAFTYVPTSHSIYVRYALIAAHAILQTLISIISSVCTGQLPICSEFLDTFKPEMMSEKIKMRNISFYPTNDFLWKVQSLNDTFSFDSSGEIVFESGTPRYELFNFRKVYQNNNDIKFVKIGNLSNDELKLDTDIIRNYGAGDREMTWPNIRRAECPIGQICRECISPVTPDLILHIPGDLYVVGLVPVHDKDGPIGCSSIRPTNGYQLVQGIKYALDKFNPGGEHSTIFGGSVRIGLLVLNTCNSELIVRRKILEIHSNGVPTDQGRLDVTKRVIGYIGDIGTSVSIASDQILSQLGYVQISPASSSSGLNDRNEFPYFMRVSTPDNKQARVMIELIKQLNSEYIQLVYSNEPYGQNGRDALLSVAKEMRVCIVQPLISIQDSNKENFFAFYEQLRRNPHAKIVIVFVRSHLVPILMATLTSQMKTGEFIFIGSATWGTNSDMPKLANANKLIGSFTFAMELPGKDDQLNAIKNMFPEEDGSTPWMQQYLESKLDCYFNWSFSKDKPAVCSREKIRMLTSESWFNFSVYASESLLLGAGKFLKSKCSSPGKILCENYVNDPRGLVEEIKNVSLDLQGTGHPIKLFDGNGDGTVGYKIYNIQLRDGNILYENVGQYQLDEGLTLLKQKIQYPNDLPFESPCPNELACKQCFPENHPLLTEDNKKPEVVIPVLGALVGMLAALVIGLIVRIIIWKRKGHDPYLHATYNYPYINPVYNDADLTQGHRPTPTGSCNPPPIMD</sequence>
<evidence type="ECO:0000259" key="8">
    <source>
        <dbReference type="Pfam" id="PF01094"/>
    </source>
</evidence>
<evidence type="ECO:0000256" key="5">
    <source>
        <dbReference type="ARBA" id="ARBA00023170"/>
    </source>
</evidence>
<keyword evidence="4 7" id="KW-0472">Membrane</keyword>
<dbReference type="Proteomes" id="UP001195483">
    <property type="component" value="Unassembled WGS sequence"/>
</dbReference>
<proteinExistence type="predicted"/>
<dbReference type="PANTHER" id="PTHR24060">
    <property type="entry name" value="METABOTROPIC GLUTAMATE RECEPTOR"/>
    <property type="match status" value="1"/>
</dbReference>
<evidence type="ECO:0000256" key="7">
    <source>
        <dbReference type="SAM" id="Phobius"/>
    </source>
</evidence>
<evidence type="ECO:0000256" key="6">
    <source>
        <dbReference type="ARBA" id="ARBA00023180"/>
    </source>
</evidence>
<reference evidence="9" key="1">
    <citation type="journal article" date="2021" name="Genome Biol. Evol.">
        <title>A High-Quality Reference Genome for a Parasitic Bivalve with Doubly Uniparental Inheritance (Bivalvia: Unionida).</title>
        <authorList>
            <person name="Smith C.H."/>
        </authorList>
    </citation>
    <scope>NUCLEOTIDE SEQUENCE</scope>
    <source>
        <strain evidence="9">CHS0354</strain>
    </source>
</reference>
<comment type="subcellular location">
    <subcellularLocation>
        <location evidence="1">Membrane</location>
        <topology evidence="1">Multi-pass membrane protein</topology>
    </subcellularLocation>
</comment>
<dbReference type="Pfam" id="PF01094">
    <property type="entry name" value="ANF_receptor"/>
    <property type="match status" value="2"/>
</dbReference>
<evidence type="ECO:0000256" key="3">
    <source>
        <dbReference type="ARBA" id="ARBA00022989"/>
    </source>
</evidence>
<dbReference type="InterPro" id="IPR028082">
    <property type="entry name" value="Peripla_BP_I"/>
</dbReference>
<evidence type="ECO:0000256" key="4">
    <source>
        <dbReference type="ARBA" id="ARBA00023136"/>
    </source>
</evidence>
<feature type="domain" description="Receptor ligand binding region" evidence="8">
    <location>
        <begin position="592"/>
        <end position="979"/>
    </location>
</feature>
<dbReference type="InterPro" id="IPR001828">
    <property type="entry name" value="ANF_lig-bd_rcpt"/>
</dbReference>
<dbReference type="AlphaFoldDB" id="A0AAE0SI39"/>
<keyword evidence="10" id="KW-1185">Reference proteome</keyword>
<dbReference type="InterPro" id="IPR050726">
    <property type="entry name" value="mGluR"/>
</dbReference>
<reference evidence="9" key="3">
    <citation type="submission" date="2023-05" db="EMBL/GenBank/DDBJ databases">
        <authorList>
            <person name="Smith C.H."/>
        </authorList>
    </citation>
    <scope>NUCLEOTIDE SEQUENCE</scope>
    <source>
        <strain evidence="9">CHS0354</strain>
        <tissue evidence="9">Mantle</tissue>
    </source>
</reference>
<organism evidence="9 10">
    <name type="scientific">Potamilus streckersoni</name>
    <dbReference type="NCBI Taxonomy" id="2493646"/>
    <lineage>
        <taxon>Eukaryota</taxon>
        <taxon>Metazoa</taxon>
        <taxon>Spiralia</taxon>
        <taxon>Lophotrochozoa</taxon>
        <taxon>Mollusca</taxon>
        <taxon>Bivalvia</taxon>
        <taxon>Autobranchia</taxon>
        <taxon>Heteroconchia</taxon>
        <taxon>Palaeoheterodonta</taxon>
        <taxon>Unionida</taxon>
        <taxon>Unionoidea</taxon>
        <taxon>Unionidae</taxon>
        <taxon>Ambleminae</taxon>
        <taxon>Lampsilini</taxon>
        <taxon>Potamilus</taxon>
    </lineage>
</organism>
<evidence type="ECO:0000256" key="1">
    <source>
        <dbReference type="ARBA" id="ARBA00004141"/>
    </source>
</evidence>
<gene>
    <name evidence="9" type="ORF">CHS0354_014407</name>
</gene>
<feature type="transmembrane region" description="Helical" evidence="7">
    <location>
        <begin position="21"/>
        <end position="45"/>
    </location>
</feature>
<dbReference type="PRINTS" id="PR00248">
    <property type="entry name" value="GPCRMGR"/>
</dbReference>
<evidence type="ECO:0000313" key="10">
    <source>
        <dbReference type="Proteomes" id="UP001195483"/>
    </source>
</evidence>
<comment type="caution">
    <text evidence="9">The sequence shown here is derived from an EMBL/GenBank/DDBJ whole genome shotgun (WGS) entry which is preliminary data.</text>
</comment>
<feature type="transmembrane region" description="Helical" evidence="7">
    <location>
        <begin position="1044"/>
        <end position="1069"/>
    </location>
</feature>
<protein>
    <recommendedName>
        <fullName evidence="8">Receptor ligand binding region domain-containing protein</fullName>
    </recommendedName>
</protein>
<name>A0AAE0SI39_9BIVA</name>
<reference evidence="9" key="2">
    <citation type="journal article" date="2021" name="Genome Biol. Evol.">
        <title>Developing a high-quality reference genome for a parasitic bivalve with doubly uniparental inheritance (Bivalvia: Unionida).</title>
        <authorList>
            <person name="Smith C.H."/>
        </authorList>
    </citation>
    <scope>NUCLEOTIDE SEQUENCE</scope>
    <source>
        <strain evidence="9">CHS0354</strain>
        <tissue evidence="9">Mantle</tissue>
    </source>
</reference>
<dbReference type="InterPro" id="IPR000337">
    <property type="entry name" value="GPCR_3"/>
</dbReference>
<feature type="domain" description="Receptor ligand binding region" evidence="8">
    <location>
        <begin position="93"/>
        <end position="384"/>
    </location>
</feature>
<dbReference type="GO" id="GO:0016020">
    <property type="term" value="C:membrane"/>
    <property type="evidence" value="ECO:0007669"/>
    <property type="project" value="UniProtKB-SubCell"/>
</dbReference>
<keyword evidence="5" id="KW-0675">Receptor</keyword>
<accession>A0AAE0SI39</accession>
<feature type="non-terminal residue" evidence="9">
    <location>
        <position position="1116"/>
    </location>
</feature>
<dbReference type="Gene3D" id="3.40.50.2300">
    <property type="match status" value="4"/>
</dbReference>
<dbReference type="GO" id="GO:0004930">
    <property type="term" value="F:G protein-coupled receptor activity"/>
    <property type="evidence" value="ECO:0007669"/>
    <property type="project" value="InterPro"/>
</dbReference>